<evidence type="ECO:0000256" key="5">
    <source>
        <dbReference type="PIRSR" id="PIRSR000137-2"/>
    </source>
</evidence>
<dbReference type="SUPFAM" id="SSF54373">
    <property type="entry name" value="FAD-linked reductases, C-terminal domain"/>
    <property type="match status" value="1"/>
</dbReference>
<dbReference type="Gene3D" id="3.50.50.60">
    <property type="entry name" value="FAD/NAD(P)-binding domain"/>
    <property type="match status" value="1"/>
</dbReference>
<accession>A0A5B8LWT1</accession>
<dbReference type="KEGG" id="dea:FPZ08_20350"/>
<evidence type="ECO:0000256" key="1">
    <source>
        <dbReference type="ARBA" id="ARBA00001974"/>
    </source>
</evidence>
<gene>
    <name evidence="8" type="ORF">FPZ08_20350</name>
</gene>
<feature type="binding site" evidence="5">
    <location>
        <position position="89"/>
    </location>
    <ligand>
        <name>FAD</name>
        <dbReference type="ChEBI" id="CHEBI:57692"/>
    </ligand>
</feature>
<dbReference type="Gene3D" id="3.30.560.10">
    <property type="entry name" value="Glucose Oxidase, domain 3"/>
    <property type="match status" value="1"/>
</dbReference>
<dbReference type="EMBL" id="CP042304">
    <property type="protein sequence ID" value="QDZ12888.1"/>
    <property type="molecule type" value="Genomic_DNA"/>
</dbReference>
<dbReference type="Pfam" id="PF00732">
    <property type="entry name" value="GMC_oxred_N"/>
    <property type="match status" value="1"/>
</dbReference>
<dbReference type="InterPro" id="IPR000172">
    <property type="entry name" value="GMC_OxRdtase_N"/>
</dbReference>
<keyword evidence="9" id="KW-1185">Reference proteome</keyword>
<evidence type="ECO:0000256" key="6">
    <source>
        <dbReference type="RuleBase" id="RU003968"/>
    </source>
</evidence>
<dbReference type="InterPro" id="IPR012132">
    <property type="entry name" value="GMC_OxRdtase"/>
</dbReference>
<protein>
    <submittedName>
        <fullName evidence="8">Choline dehydrogenase</fullName>
    </submittedName>
</protein>
<dbReference type="RefSeq" id="WP_146292344.1">
    <property type="nucleotide sequence ID" value="NZ_CP042304.1"/>
</dbReference>
<evidence type="ECO:0000256" key="4">
    <source>
        <dbReference type="ARBA" id="ARBA00022827"/>
    </source>
</evidence>
<reference evidence="8 9" key="1">
    <citation type="submission" date="2019-07" db="EMBL/GenBank/DDBJ databases">
        <title>Full genome sequence of Devosia sp. Gsoil 520.</title>
        <authorList>
            <person name="Im W.-T."/>
        </authorList>
    </citation>
    <scope>NUCLEOTIDE SEQUENCE [LARGE SCALE GENOMIC DNA]</scope>
    <source>
        <strain evidence="8 9">Gsoil 520</strain>
    </source>
</reference>
<comment type="cofactor">
    <cofactor evidence="1 5">
        <name>FAD</name>
        <dbReference type="ChEBI" id="CHEBI:57692"/>
    </cofactor>
</comment>
<dbReference type="PROSITE" id="PS00623">
    <property type="entry name" value="GMC_OXRED_1"/>
    <property type="match status" value="1"/>
</dbReference>
<dbReference type="PANTHER" id="PTHR11552">
    <property type="entry name" value="GLUCOSE-METHANOL-CHOLINE GMC OXIDOREDUCTASE"/>
    <property type="match status" value="1"/>
</dbReference>
<evidence type="ECO:0000259" key="7">
    <source>
        <dbReference type="PROSITE" id="PS00623"/>
    </source>
</evidence>
<dbReference type="PANTHER" id="PTHR11552:SF147">
    <property type="entry name" value="CHOLINE DEHYDROGENASE, MITOCHONDRIAL"/>
    <property type="match status" value="1"/>
</dbReference>
<proteinExistence type="inferred from homology"/>
<feature type="binding site" evidence="5">
    <location>
        <position position="226"/>
    </location>
    <ligand>
        <name>FAD</name>
        <dbReference type="ChEBI" id="CHEBI:57692"/>
    </ligand>
</feature>
<dbReference type="Proteomes" id="UP000315364">
    <property type="component" value="Chromosome"/>
</dbReference>
<evidence type="ECO:0000256" key="3">
    <source>
        <dbReference type="ARBA" id="ARBA00022630"/>
    </source>
</evidence>
<dbReference type="OrthoDB" id="9785276at2"/>
<organism evidence="8 9">
    <name type="scientific">Devosia ginsengisoli</name>
    <dbReference type="NCBI Taxonomy" id="400770"/>
    <lineage>
        <taxon>Bacteria</taxon>
        <taxon>Pseudomonadati</taxon>
        <taxon>Pseudomonadota</taxon>
        <taxon>Alphaproteobacteria</taxon>
        <taxon>Hyphomicrobiales</taxon>
        <taxon>Devosiaceae</taxon>
        <taxon>Devosia</taxon>
    </lineage>
</organism>
<dbReference type="InterPro" id="IPR007867">
    <property type="entry name" value="GMC_OxRtase_C"/>
</dbReference>
<evidence type="ECO:0000313" key="9">
    <source>
        <dbReference type="Proteomes" id="UP000315364"/>
    </source>
</evidence>
<dbReference type="SUPFAM" id="SSF51905">
    <property type="entry name" value="FAD/NAD(P)-binding domain"/>
    <property type="match status" value="1"/>
</dbReference>
<comment type="similarity">
    <text evidence="2 6">Belongs to the GMC oxidoreductase family.</text>
</comment>
<dbReference type="AlphaFoldDB" id="A0A5B8LWT1"/>
<feature type="binding site" evidence="5">
    <location>
        <begin position="97"/>
        <end position="100"/>
    </location>
    <ligand>
        <name>FAD</name>
        <dbReference type="ChEBI" id="CHEBI:57692"/>
    </ligand>
</feature>
<evidence type="ECO:0000313" key="8">
    <source>
        <dbReference type="EMBL" id="QDZ12888.1"/>
    </source>
</evidence>
<dbReference type="PIRSF" id="PIRSF000137">
    <property type="entry name" value="Alcohol_oxidase"/>
    <property type="match status" value="1"/>
</dbReference>
<keyword evidence="3 6" id="KW-0285">Flavoprotein</keyword>
<dbReference type="GO" id="GO:0016614">
    <property type="term" value="F:oxidoreductase activity, acting on CH-OH group of donors"/>
    <property type="evidence" value="ECO:0007669"/>
    <property type="project" value="InterPro"/>
</dbReference>
<name>A0A5B8LWT1_9HYPH</name>
<dbReference type="Pfam" id="PF05199">
    <property type="entry name" value="GMC_oxred_C"/>
    <property type="match status" value="1"/>
</dbReference>
<keyword evidence="4 5" id="KW-0274">FAD</keyword>
<dbReference type="InterPro" id="IPR036188">
    <property type="entry name" value="FAD/NAD-bd_sf"/>
</dbReference>
<evidence type="ECO:0000256" key="2">
    <source>
        <dbReference type="ARBA" id="ARBA00010790"/>
    </source>
</evidence>
<dbReference type="GO" id="GO:0050660">
    <property type="term" value="F:flavin adenine dinucleotide binding"/>
    <property type="evidence" value="ECO:0007669"/>
    <property type="project" value="InterPro"/>
</dbReference>
<sequence length="540" mass="57055">MAELNAPDHVDYVIVGAGSAGCVLAARLTEKPGVTVALVEAGGADSNPWIRVPLGFGKLVRNPSVLWDYRTEPEPALGGRQLSFPRGRVLGGSSSVNGLVWLRGARQDFDGWAKSGASGWSFDEVLPYFRRSERMLAPSDDTALHGYEGPVPVSNGRPSAAARAFVAAAQQAGHAANPDFNGARLHGAGLAPTNIERGRRVSMADAYLRPALRRQAGIFSVLGATVSSLIMEEGRAAGVRLRLADGSQHTIRAGRETILAAGVTNTPQLLMLSGIGPAAHLRDMDIAPIADLPVGDGLQDHVLARTGYHSRDVLTLNGVMRNPLRQVAAGLEYAFARRGPLAIAATEACLFADVLPRGDSSDHAPDVQIQFANFLIEDYQRGLGPTQGFVYSVCVCRPHSRGTIRLASPDPAASPAIQANYLADDRDMAATLAGLRLCMNLSRQPALQAITARRVAPIDTDSDAALADYVRETAATVFHPCGTVRMGQGADAALTPDLRVKGIRDLRVCDASVMPVIPSTNIHAATVMVAEKAADLILAA</sequence>
<feature type="domain" description="Glucose-methanol-choline oxidoreductase N-terminal" evidence="7">
    <location>
        <begin position="87"/>
        <end position="110"/>
    </location>
</feature>